<comment type="similarity">
    <text evidence="3 12">Belongs to the class-II aminoacyl-tRNA synthetase family. Type-1 seryl-tRNA synthetase subfamily.</text>
</comment>
<dbReference type="GO" id="GO:0016874">
    <property type="term" value="F:ligase activity"/>
    <property type="evidence" value="ECO:0007669"/>
    <property type="project" value="UniProtKB-KW"/>
</dbReference>
<comment type="catalytic activity">
    <reaction evidence="10 12">
        <text>tRNA(Sec) + L-serine + ATP = L-seryl-tRNA(Sec) + AMP + diphosphate + H(+)</text>
        <dbReference type="Rhea" id="RHEA:42580"/>
        <dbReference type="Rhea" id="RHEA-COMP:9742"/>
        <dbReference type="Rhea" id="RHEA-COMP:10128"/>
        <dbReference type="ChEBI" id="CHEBI:15378"/>
        <dbReference type="ChEBI" id="CHEBI:30616"/>
        <dbReference type="ChEBI" id="CHEBI:33019"/>
        <dbReference type="ChEBI" id="CHEBI:33384"/>
        <dbReference type="ChEBI" id="CHEBI:78442"/>
        <dbReference type="ChEBI" id="CHEBI:78533"/>
        <dbReference type="ChEBI" id="CHEBI:456215"/>
        <dbReference type="EC" id="6.1.1.11"/>
    </reaction>
</comment>
<dbReference type="InterPro" id="IPR033729">
    <property type="entry name" value="SerRS_core"/>
</dbReference>
<comment type="catalytic activity">
    <reaction evidence="11 12">
        <text>tRNA(Ser) + L-serine + ATP = L-seryl-tRNA(Ser) + AMP + diphosphate + H(+)</text>
        <dbReference type="Rhea" id="RHEA:12292"/>
        <dbReference type="Rhea" id="RHEA-COMP:9669"/>
        <dbReference type="Rhea" id="RHEA-COMP:9703"/>
        <dbReference type="ChEBI" id="CHEBI:15378"/>
        <dbReference type="ChEBI" id="CHEBI:30616"/>
        <dbReference type="ChEBI" id="CHEBI:33019"/>
        <dbReference type="ChEBI" id="CHEBI:33384"/>
        <dbReference type="ChEBI" id="CHEBI:78442"/>
        <dbReference type="ChEBI" id="CHEBI:78533"/>
        <dbReference type="ChEBI" id="CHEBI:456215"/>
        <dbReference type="EC" id="6.1.1.11"/>
    </reaction>
</comment>
<dbReference type="Pfam" id="PF00587">
    <property type="entry name" value="tRNA-synt_2b"/>
    <property type="match status" value="1"/>
</dbReference>
<accession>A0ABU5NEK3</accession>
<evidence type="ECO:0000256" key="7">
    <source>
        <dbReference type="ARBA" id="ARBA00022840"/>
    </source>
</evidence>
<comment type="subunit">
    <text evidence="12">Homodimer. The tRNA molecule binds across the dimer.</text>
</comment>
<dbReference type="InterPro" id="IPR042103">
    <property type="entry name" value="SerRS_1_N_sf"/>
</dbReference>
<dbReference type="HAMAP" id="MF_00176">
    <property type="entry name" value="Ser_tRNA_synth_type1"/>
    <property type="match status" value="1"/>
</dbReference>
<dbReference type="InterPro" id="IPR045864">
    <property type="entry name" value="aa-tRNA-synth_II/BPL/LPL"/>
</dbReference>
<feature type="domain" description="Aminoacyl-transfer RNA synthetases class-II family profile" evidence="14">
    <location>
        <begin position="170"/>
        <end position="408"/>
    </location>
</feature>
<dbReference type="SUPFAM" id="SSF55681">
    <property type="entry name" value="Class II aaRS and biotin synthetases"/>
    <property type="match status" value="1"/>
</dbReference>
<evidence type="ECO:0000256" key="5">
    <source>
        <dbReference type="ARBA" id="ARBA00022598"/>
    </source>
</evidence>
<dbReference type="RefSeq" id="WP_322777511.1">
    <property type="nucleotide sequence ID" value="NZ_JARJFB010000188.1"/>
</dbReference>
<name>A0ABU5NEK3_9RICK</name>
<dbReference type="PIRSF" id="PIRSF001529">
    <property type="entry name" value="Ser-tRNA-synth_IIa"/>
    <property type="match status" value="1"/>
</dbReference>
<gene>
    <name evidence="12" type="primary">serS</name>
    <name evidence="15" type="ORF">Megvenef_01583</name>
</gene>
<evidence type="ECO:0000256" key="1">
    <source>
        <dbReference type="ARBA" id="ARBA00004496"/>
    </source>
</evidence>
<comment type="pathway">
    <text evidence="2 12">Aminoacyl-tRNA biosynthesis; selenocysteinyl-tRNA(Sec) biosynthesis; L-seryl-tRNA(Sec) from L-serine and tRNA(Sec): step 1/1.</text>
</comment>
<keyword evidence="7 12" id="KW-0067">ATP-binding</keyword>
<evidence type="ECO:0000256" key="8">
    <source>
        <dbReference type="ARBA" id="ARBA00022917"/>
    </source>
</evidence>
<evidence type="ECO:0000256" key="12">
    <source>
        <dbReference type="HAMAP-Rule" id="MF_00176"/>
    </source>
</evidence>
<dbReference type="PANTHER" id="PTHR43697:SF1">
    <property type="entry name" value="SERINE--TRNA LIGASE"/>
    <property type="match status" value="1"/>
</dbReference>
<dbReference type="Proteomes" id="UP001291687">
    <property type="component" value="Unassembled WGS sequence"/>
</dbReference>
<keyword evidence="13" id="KW-0175">Coiled coil</keyword>
<evidence type="ECO:0000256" key="10">
    <source>
        <dbReference type="ARBA" id="ARBA00047929"/>
    </source>
</evidence>
<comment type="subcellular location">
    <subcellularLocation>
        <location evidence="1 12">Cytoplasm</location>
    </subcellularLocation>
</comment>
<keyword evidence="5 12" id="KW-0436">Ligase</keyword>
<sequence length="426" mass="48635">MLDIKWIRDNEEEFNSLLHKRGIKLDSNVILELDEEKRQLTTLVQQFQQAKNTKSKRLAGLKGKSNKEFEEVKRDVEHINEKLAELSTRISQSDKLQNIMDNLPNLPAKDVPYGTDESMNKIIRTFKEPNIIENAKEHFELGNELGMMDFEQTAKISGSRFVTLKGGLARLQRAIISFMLDTHTEEFEFEEMSPPVLVRPEAMYNTGQLPKLAEDSYVTEDGKFRLIPTGEVPLTNMVADSILKREDLPIRYVAYTECFRSEAGSAGRDTRGMIRNHQFGKVELVTITAPEESNLEHERMLNAAEEILKRLELPYRVMLLCTGDMGFQAQKTFDLEVWLPGQKKYREISSISNCGDFQARRMKARYREFGATNTTFVHTLNGSGLAVGRTIVAILENYQNADGSITIPEVLRPYMGGESTIQRIEK</sequence>
<feature type="coiled-coil region" evidence="13">
    <location>
        <begin position="30"/>
        <end position="89"/>
    </location>
</feature>
<evidence type="ECO:0000256" key="11">
    <source>
        <dbReference type="ARBA" id="ARBA00048823"/>
    </source>
</evidence>
<feature type="binding site" evidence="12">
    <location>
        <position position="283"/>
    </location>
    <ligand>
        <name>L-serine</name>
        <dbReference type="ChEBI" id="CHEBI:33384"/>
    </ligand>
</feature>
<dbReference type="PANTHER" id="PTHR43697">
    <property type="entry name" value="SERYL-TRNA SYNTHETASE"/>
    <property type="match status" value="1"/>
</dbReference>
<evidence type="ECO:0000313" key="15">
    <source>
        <dbReference type="EMBL" id="MEA0971599.1"/>
    </source>
</evidence>
<keyword evidence="16" id="KW-1185">Reference proteome</keyword>
<reference evidence="15 16" key="1">
    <citation type="submission" date="2023-03" db="EMBL/GenBank/DDBJ databases">
        <title>Host association and intracellularity evolved multiple times independently in the Rickettsiales.</title>
        <authorList>
            <person name="Castelli M."/>
            <person name="Nardi T."/>
            <person name="Gammuto L."/>
            <person name="Bellinzona G."/>
            <person name="Sabaneyeva E."/>
            <person name="Potekhin A."/>
            <person name="Serra V."/>
            <person name="Petroni G."/>
            <person name="Sassera D."/>
        </authorList>
    </citation>
    <scope>NUCLEOTIDE SEQUENCE [LARGE SCALE GENOMIC DNA]</scope>
    <source>
        <strain evidence="15 16">Sr 2-6</strain>
    </source>
</reference>
<dbReference type="EMBL" id="JARJFB010000188">
    <property type="protein sequence ID" value="MEA0971599.1"/>
    <property type="molecule type" value="Genomic_DNA"/>
</dbReference>
<dbReference type="InterPro" id="IPR002317">
    <property type="entry name" value="Ser-tRNA-ligase_type_1"/>
</dbReference>
<comment type="caution">
    <text evidence="12">Lacks conserved residue(s) required for the propagation of feature annotation.</text>
</comment>
<evidence type="ECO:0000256" key="2">
    <source>
        <dbReference type="ARBA" id="ARBA00005045"/>
    </source>
</evidence>
<comment type="domain">
    <text evidence="12">Consists of two distinct domains, a catalytic core and a N-terminal extension that is involved in tRNA binding.</text>
</comment>
<comment type="function">
    <text evidence="12">Catalyzes the attachment of serine to tRNA(Ser). Is also able to aminoacylate tRNA(Sec) with serine, to form the misacylated tRNA L-seryl-tRNA(Sec), which will be further converted into selenocysteinyl-tRNA(Sec).</text>
</comment>
<evidence type="ECO:0000256" key="3">
    <source>
        <dbReference type="ARBA" id="ARBA00010728"/>
    </source>
</evidence>
<dbReference type="InterPro" id="IPR002314">
    <property type="entry name" value="aa-tRNA-synt_IIb"/>
</dbReference>
<evidence type="ECO:0000259" key="14">
    <source>
        <dbReference type="PROSITE" id="PS50862"/>
    </source>
</evidence>
<dbReference type="InterPro" id="IPR010978">
    <property type="entry name" value="tRNA-bd_arm"/>
</dbReference>
<dbReference type="SUPFAM" id="SSF46589">
    <property type="entry name" value="tRNA-binding arm"/>
    <property type="match status" value="1"/>
</dbReference>
<dbReference type="PROSITE" id="PS50862">
    <property type="entry name" value="AA_TRNA_LIGASE_II"/>
    <property type="match status" value="1"/>
</dbReference>
<dbReference type="Gene3D" id="3.30.930.10">
    <property type="entry name" value="Bira Bifunctional Protein, Domain 2"/>
    <property type="match status" value="1"/>
</dbReference>
<dbReference type="NCBIfam" id="TIGR00414">
    <property type="entry name" value="serS"/>
    <property type="match status" value="1"/>
</dbReference>
<protein>
    <recommendedName>
        <fullName evidence="12">Serine--tRNA ligase</fullName>
        <ecNumber evidence="12">6.1.1.11</ecNumber>
    </recommendedName>
    <alternativeName>
        <fullName evidence="12">Seryl-tRNA synthetase</fullName>
        <shortName evidence="12">SerRS</shortName>
    </alternativeName>
    <alternativeName>
        <fullName evidence="12">Seryl-tRNA(Ser/Sec) synthetase</fullName>
    </alternativeName>
</protein>
<dbReference type="CDD" id="cd00770">
    <property type="entry name" value="SerRS_core"/>
    <property type="match status" value="1"/>
</dbReference>
<keyword evidence="4 12" id="KW-0963">Cytoplasm</keyword>
<dbReference type="InterPro" id="IPR006195">
    <property type="entry name" value="aa-tRNA-synth_II"/>
</dbReference>
<organism evidence="15 16">
    <name type="scientific">Candidatus Megaera venefica</name>
    <dbReference type="NCBI Taxonomy" id="2055910"/>
    <lineage>
        <taxon>Bacteria</taxon>
        <taxon>Pseudomonadati</taxon>
        <taxon>Pseudomonadota</taxon>
        <taxon>Alphaproteobacteria</taxon>
        <taxon>Rickettsiales</taxon>
        <taxon>Rickettsiaceae</taxon>
        <taxon>Candidatus Megaera</taxon>
    </lineage>
</organism>
<feature type="binding site" evidence="12">
    <location>
        <begin position="229"/>
        <end position="231"/>
    </location>
    <ligand>
        <name>L-serine</name>
        <dbReference type="ChEBI" id="CHEBI:33384"/>
    </ligand>
</feature>
<dbReference type="Pfam" id="PF02403">
    <property type="entry name" value="Seryl_tRNA_N"/>
    <property type="match status" value="1"/>
</dbReference>
<keyword evidence="6 12" id="KW-0547">Nucleotide-binding</keyword>
<keyword evidence="8 12" id="KW-0648">Protein biosynthesis</keyword>
<evidence type="ECO:0000256" key="9">
    <source>
        <dbReference type="ARBA" id="ARBA00023146"/>
    </source>
</evidence>
<dbReference type="EC" id="6.1.1.11" evidence="12"/>
<keyword evidence="9 12" id="KW-0030">Aminoacyl-tRNA synthetase</keyword>
<feature type="binding site" evidence="12">
    <location>
        <begin position="347"/>
        <end position="350"/>
    </location>
    <ligand>
        <name>ATP</name>
        <dbReference type="ChEBI" id="CHEBI:30616"/>
    </ligand>
</feature>
<evidence type="ECO:0000256" key="6">
    <source>
        <dbReference type="ARBA" id="ARBA00022741"/>
    </source>
</evidence>
<comment type="caution">
    <text evidence="15">The sequence shown here is derived from an EMBL/GenBank/DDBJ whole genome shotgun (WGS) entry which is preliminary data.</text>
</comment>
<dbReference type="InterPro" id="IPR015866">
    <property type="entry name" value="Ser-tRNA-synth_1_N"/>
</dbReference>
<evidence type="ECO:0000256" key="13">
    <source>
        <dbReference type="SAM" id="Coils"/>
    </source>
</evidence>
<dbReference type="PRINTS" id="PR00981">
    <property type="entry name" value="TRNASYNTHSER"/>
</dbReference>
<evidence type="ECO:0000256" key="4">
    <source>
        <dbReference type="ARBA" id="ARBA00022490"/>
    </source>
</evidence>
<evidence type="ECO:0000313" key="16">
    <source>
        <dbReference type="Proteomes" id="UP001291687"/>
    </source>
</evidence>
<feature type="binding site" evidence="12">
    <location>
        <position position="383"/>
    </location>
    <ligand>
        <name>L-serine</name>
        <dbReference type="ChEBI" id="CHEBI:33384"/>
    </ligand>
</feature>
<proteinExistence type="inferred from homology"/>
<dbReference type="Gene3D" id="1.10.287.40">
    <property type="entry name" value="Serine-tRNA synthetase, tRNA binding domain"/>
    <property type="match status" value="1"/>
</dbReference>
<feature type="binding site" evidence="12">
    <location>
        <begin position="260"/>
        <end position="262"/>
    </location>
    <ligand>
        <name>ATP</name>
        <dbReference type="ChEBI" id="CHEBI:30616"/>
    </ligand>
</feature>